<evidence type="ECO:0000256" key="1">
    <source>
        <dbReference type="SAM" id="MobiDB-lite"/>
    </source>
</evidence>
<comment type="caution">
    <text evidence="2">The sequence shown here is derived from an EMBL/GenBank/DDBJ whole genome shotgun (WGS) entry which is preliminary data.</text>
</comment>
<protein>
    <submittedName>
        <fullName evidence="2">Uncharacterized protein</fullName>
    </submittedName>
</protein>
<dbReference type="AlphaFoldDB" id="A0A8K0TUN2"/>
<evidence type="ECO:0000313" key="3">
    <source>
        <dbReference type="Proteomes" id="UP000813385"/>
    </source>
</evidence>
<feature type="compositionally biased region" description="Basic and acidic residues" evidence="1">
    <location>
        <begin position="166"/>
        <end position="179"/>
    </location>
</feature>
<gene>
    <name evidence="2" type="ORF">B0T11DRAFT_27836</name>
</gene>
<proteinExistence type="predicted"/>
<feature type="region of interest" description="Disordered" evidence="1">
    <location>
        <begin position="166"/>
        <end position="190"/>
    </location>
</feature>
<dbReference type="EMBL" id="JAGPXD010000001">
    <property type="protein sequence ID" value="KAH7377159.1"/>
    <property type="molecule type" value="Genomic_DNA"/>
</dbReference>
<accession>A0A8K0TUN2</accession>
<reference evidence="2" key="1">
    <citation type="journal article" date="2021" name="Nat. Commun.">
        <title>Genetic determinants of endophytism in the Arabidopsis root mycobiome.</title>
        <authorList>
            <person name="Mesny F."/>
            <person name="Miyauchi S."/>
            <person name="Thiergart T."/>
            <person name="Pickel B."/>
            <person name="Atanasova L."/>
            <person name="Karlsson M."/>
            <person name="Huettel B."/>
            <person name="Barry K.W."/>
            <person name="Haridas S."/>
            <person name="Chen C."/>
            <person name="Bauer D."/>
            <person name="Andreopoulos W."/>
            <person name="Pangilinan J."/>
            <person name="LaButti K."/>
            <person name="Riley R."/>
            <person name="Lipzen A."/>
            <person name="Clum A."/>
            <person name="Drula E."/>
            <person name="Henrissat B."/>
            <person name="Kohler A."/>
            <person name="Grigoriev I.V."/>
            <person name="Martin F.M."/>
            <person name="Hacquard S."/>
        </authorList>
    </citation>
    <scope>NUCLEOTIDE SEQUENCE</scope>
    <source>
        <strain evidence="2">MPI-CAGE-AT-0016</strain>
    </source>
</reference>
<evidence type="ECO:0000313" key="2">
    <source>
        <dbReference type="EMBL" id="KAH7377159.1"/>
    </source>
</evidence>
<name>A0A8K0TUN2_9PEZI</name>
<keyword evidence="3" id="KW-1185">Reference proteome</keyword>
<sequence>MAGCKAATASSPTLPSHSTLCLPMASGGPCEALGTMSGHDFGRVESVGHCSCRLGNRDLYSKGMLLRGAWGDQHSPTPQRFATGISEPINLSSPPTIDLTQLSGDEDAEELDAFRTTPTSGSNPATSSDTSHPMTTGSASWAPAMREAAAGLRRVQDDERLAGGRRQDNWCHRRPRDGMNKTALGHVDGGRPCPYPPSRAGRGPAALRVGNLWPRVVLLRRLPDQALAPGSRILQP</sequence>
<feature type="region of interest" description="Disordered" evidence="1">
    <location>
        <begin position="115"/>
        <end position="140"/>
    </location>
</feature>
<organism evidence="2 3">
    <name type="scientific">Plectosphaerella cucumerina</name>
    <dbReference type="NCBI Taxonomy" id="40658"/>
    <lineage>
        <taxon>Eukaryota</taxon>
        <taxon>Fungi</taxon>
        <taxon>Dikarya</taxon>
        <taxon>Ascomycota</taxon>
        <taxon>Pezizomycotina</taxon>
        <taxon>Sordariomycetes</taxon>
        <taxon>Hypocreomycetidae</taxon>
        <taxon>Glomerellales</taxon>
        <taxon>Plectosphaerellaceae</taxon>
        <taxon>Plectosphaerella</taxon>
    </lineage>
</organism>
<feature type="compositionally biased region" description="Polar residues" evidence="1">
    <location>
        <begin position="116"/>
        <end position="139"/>
    </location>
</feature>
<dbReference type="Proteomes" id="UP000813385">
    <property type="component" value="Unassembled WGS sequence"/>
</dbReference>